<feature type="transmembrane region" description="Helical" evidence="12">
    <location>
        <begin position="390"/>
        <end position="413"/>
    </location>
</feature>
<feature type="region of interest" description="Disordered" evidence="13">
    <location>
        <begin position="21"/>
        <end position="45"/>
    </location>
</feature>
<dbReference type="Proteomes" id="UP000037460">
    <property type="component" value="Unassembled WGS sequence"/>
</dbReference>
<evidence type="ECO:0000256" key="10">
    <source>
        <dbReference type="ARBA" id="ARBA00044721"/>
    </source>
</evidence>
<comment type="caution">
    <text evidence="15">The sequence shown here is derived from an EMBL/GenBank/DDBJ whole genome shotgun (WGS) entry which is preliminary data.</text>
</comment>
<dbReference type="Gene3D" id="2.60.40.790">
    <property type="match status" value="1"/>
</dbReference>
<evidence type="ECO:0000256" key="1">
    <source>
        <dbReference type="ARBA" id="ARBA00004477"/>
    </source>
</evidence>
<dbReference type="GO" id="GO:0052917">
    <property type="term" value="F:dol-P-Man:Man(7)GlcNAc(2)-PP-Dol alpha-1,6-mannosyltransferase activity"/>
    <property type="evidence" value="ECO:0007669"/>
    <property type="project" value="UniProtKB-EC"/>
</dbReference>
<evidence type="ECO:0000256" key="4">
    <source>
        <dbReference type="ARBA" id="ARBA00022676"/>
    </source>
</evidence>
<feature type="transmembrane region" description="Helical" evidence="12">
    <location>
        <begin position="216"/>
        <end position="240"/>
    </location>
</feature>
<comment type="subcellular location">
    <subcellularLocation>
        <location evidence="1 12">Endoplasmic reticulum membrane</location>
        <topology evidence="1 12">Multi-pass membrane protein</topology>
    </subcellularLocation>
</comment>
<accession>A0A0M0JG03</accession>
<keyword evidence="5 15" id="KW-0808">Transferase</keyword>
<evidence type="ECO:0000256" key="8">
    <source>
        <dbReference type="ARBA" id="ARBA00022989"/>
    </source>
</evidence>
<evidence type="ECO:0000256" key="7">
    <source>
        <dbReference type="ARBA" id="ARBA00022824"/>
    </source>
</evidence>
<feature type="compositionally biased region" description="Basic and acidic residues" evidence="13">
    <location>
        <begin position="33"/>
        <end position="45"/>
    </location>
</feature>
<dbReference type="SUPFAM" id="SSF49764">
    <property type="entry name" value="HSP20-like chaperones"/>
    <property type="match status" value="1"/>
</dbReference>
<evidence type="ECO:0000313" key="15">
    <source>
        <dbReference type="EMBL" id="KOO25385.1"/>
    </source>
</evidence>
<dbReference type="GO" id="GO:0005789">
    <property type="term" value="C:endoplasmic reticulum membrane"/>
    <property type="evidence" value="ECO:0007669"/>
    <property type="project" value="UniProtKB-SubCell"/>
</dbReference>
<comment type="pathway">
    <text evidence="2">Protein modification; protein glycosylation.</text>
</comment>
<dbReference type="OrthoDB" id="19039at2759"/>
<evidence type="ECO:0000256" key="2">
    <source>
        <dbReference type="ARBA" id="ARBA00004922"/>
    </source>
</evidence>
<keyword evidence="6 12" id="KW-0812">Transmembrane</keyword>
<keyword evidence="4 12" id="KW-0328">Glycosyltransferase</keyword>
<name>A0A0M0JG03_9EUKA</name>
<comment type="similarity">
    <text evidence="3 12">Belongs to the glycosyltransferase 22 family.</text>
</comment>
<evidence type="ECO:0000256" key="9">
    <source>
        <dbReference type="ARBA" id="ARBA00023136"/>
    </source>
</evidence>
<organism evidence="15 16">
    <name type="scientific">Chrysochromulina tobinii</name>
    <dbReference type="NCBI Taxonomy" id="1460289"/>
    <lineage>
        <taxon>Eukaryota</taxon>
        <taxon>Haptista</taxon>
        <taxon>Haptophyta</taxon>
        <taxon>Prymnesiophyceae</taxon>
        <taxon>Prymnesiales</taxon>
        <taxon>Chrysochromulinaceae</taxon>
        <taxon>Chrysochromulina</taxon>
    </lineage>
</organism>
<dbReference type="PANTHER" id="PTHR22760">
    <property type="entry name" value="GLYCOSYLTRANSFERASE"/>
    <property type="match status" value="1"/>
</dbReference>
<evidence type="ECO:0000256" key="13">
    <source>
        <dbReference type="SAM" id="MobiDB-lite"/>
    </source>
</evidence>
<feature type="domain" description="CS" evidence="14">
    <location>
        <begin position="50"/>
        <end position="147"/>
    </location>
</feature>
<evidence type="ECO:0000259" key="14">
    <source>
        <dbReference type="PROSITE" id="PS51203"/>
    </source>
</evidence>
<keyword evidence="8 12" id="KW-1133">Transmembrane helix</keyword>
<feature type="transmembrane region" description="Helical" evidence="12">
    <location>
        <begin position="567"/>
        <end position="591"/>
    </location>
</feature>
<evidence type="ECO:0000256" key="11">
    <source>
        <dbReference type="ARBA" id="ARBA00048899"/>
    </source>
</evidence>
<comment type="catalytic activity">
    <reaction evidence="11">
        <text>an alpha-D-Man-(1-&gt;2)-alpha-D-Man-(1-&gt;2)-alpha-D-Man-(1-&gt;3)-[alpha-D-Man-(1-&gt;2)-alpha-D-Man-(1-&gt;3)-alpha-D-Man-(1-&gt;6)]-beta-D-Man-(1-&gt;4)-beta-D-GlcNAc-(1-&gt;4)-alpha-D-GlcNAc-diphospho-di-trans,poly-cis-dolichol + a di-trans,poly-cis-dolichyl beta-D-mannosyl phosphate = an alpha-D-Man-(1-&gt;2)-alpha-D-Man-(1-&gt;2)-alpha-D-Man-(1-&gt;3)-[alpha-D-Man-(1-&gt;2)-alpha-D-Man-(1-&gt;3)-[alpha-D-Man-(1-&gt;6)]-alpha-D-Man-(1-&gt;6)]-beta-D-Man-(1-&gt;4)-beta-D-GlcNAc-(1-&gt;4)-alpha-D-GlcNAc-diphospho-di-trans,poly-cis-dolichol + a di-trans,poly-cis-dolichyl phosphate + H(+)</text>
        <dbReference type="Rhea" id="RHEA:29535"/>
        <dbReference type="Rhea" id="RHEA-COMP:19498"/>
        <dbReference type="Rhea" id="RHEA-COMP:19501"/>
        <dbReference type="Rhea" id="RHEA-COMP:19518"/>
        <dbReference type="Rhea" id="RHEA-COMP:19519"/>
        <dbReference type="ChEBI" id="CHEBI:15378"/>
        <dbReference type="ChEBI" id="CHEBI:57683"/>
        <dbReference type="ChEBI" id="CHEBI:58211"/>
        <dbReference type="ChEBI" id="CHEBI:132517"/>
        <dbReference type="ChEBI" id="CHEBI:132519"/>
        <dbReference type="EC" id="2.4.1.260"/>
    </reaction>
    <physiologicalReaction direction="left-to-right" evidence="11">
        <dbReference type="Rhea" id="RHEA:29536"/>
    </physiologicalReaction>
</comment>
<reference evidence="16" key="1">
    <citation type="journal article" date="2015" name="PLoS Genet.">
        <title>Genome Sequence and Transcriptome Analyses of Chrysochromulina tobin: Metabolic Tools for Enhanced Algal Fitness in the Prominent Order Prymnesiales (Haptophyceae).</title>
        <authorList>
            <person name="Hovde B.T."/>
            <person name="Deodato C.R."/>
            <person name="Hunsperger H.M."/>
            <person name="Ryken S.A."/>
            <person name="Yost W."/>
            <person name="Jha R.K."/>
            <person name="Patterson J."/>
            <person name="Monnat R.J. Jr."/>
            <person name="Barlow S.B."/>
            <person name="Starkenburg S.R."/>
            <person name="Cattolico R.A."/>
        </authorList>
    </citation>
    <scope>NUCLEOTIDE SEQUENCE</scope>
    <source>
        <strain evidence="16">CCMP291</strain>
    </source>
</reference>
<comment type="function">
    <text evidence="10">Mannosyltransferase that operates in the biosynthetic pathway of dolichol-linked oligosaccharides, the glycan precursors employed in protein asparagine (N)-glycosylation. The assembly of dolichol-linked oligosaccharides begins on the cytosolic side of the endoplasmic reticulum membrane and finishes in its lumen. The sequential addition of sugars to dolichol pyrophosphate produces dolichol-linked oligosaccharides containing fourteen sugars, including two GlcNAcs, nine mannoses and three glucoses. Once assembled, the oligosaccharide is transferred from the lipid to nascent proteins by oligosaccharyltransferases. In the lumen of the endoplasmic reticulum, adds the eighth mannose residue in an alpha-1,6 linkage onto Man(7)GlcNAc(2)-PP-dolichol to produce Man(8)GlcNAc(2)-PP-dolichol.</text>
</comment>
<keyword evidence="7 12" id="KW-0256">Endoplasmic reticulum</keyword>
<evidence type="ECO:0000256" key="6">
    <source>
        <dbReference type="ARBA" id="ARBA00022692"/>
    </source>
</evidence>
<dbReference type="AlphaFoldDB" id="A0A0M0JG03"/>
<dbReference type="PANTHER" id="PTHR22760:SF1">
    <property type="entry name" value="DOL-P-MAN:MAN(7)GLCNAC(2)-PP-DOL ALPHA-1,6-MANNOSYLTRANSFERASE"/>
    <property type="match status" value="1"/>
</dbReference>
<feature type="transmembrane region" description="Helical" evidence="12">
    <location>
        <begin position="425"/>
        <end position="445"/>
    </location>
</feature>
<protein>
    <recommendedName>
        <fullName evidence="12">Mannosyltransferase</fullName>
        <ecNumber evidence="12">2.4.1.-</ecNumber>
    </recommendedName>
</protein>
<dbReference type="InterPro" id="IPR007052">
    <property type="entry name" value="CS_dom"/>
</dbReference>
<feature type="transmembrane region" description="Helical" evidence="12">
    <location>
        <begin position="281"/>
        <end position="301"/>
    </location>
</feature>
<evidence type="ECO:0000256" key="5">
    <source>
        <dbReference type="ARBA" id="ARBA00022679"/>
    </source>
</evidence>
<dbReference type="EMBL" id="JWZX01002981">
    <property type="protein sequence ID" value="KOO25385.1"/>
    <property type="molecule type" value="Genomic_DNA"/>
</dbReference>
<dbReference type="Pfam" id="PF03901">
    <property type="entry name" value="Glyco_transf_22"/>
    <property type="match status" value="1"/>
</dbReference>
<dbReference type="UniPathway" id="UPA00378"/>
<evidence type="ECO:0000256" key="3">
    <source>
        <dbReference type="ARBA" id="ARBA00007063"/>
    </source>
</evidence>
<dbReference type="EC" id="2.4.1.-" evidence="12"/>
<dbReference type="Pfam" id="PF04969">
    <property type="entry name" value="CS"/>
    <property type="match status" value="1"/>
</dbReference>
<sequence>MSSAEIDDDVAGDAVRHLYWSRSRSNAPPSPKTLDEAKASRSDATKSEKEWTPIFKWGQKKDRIVLTIFVPCLEKDAATVDVKPRALTFRAERIAVFAGNRKEQREYTLSLKLYAEVEANGADIALRHDHVRVTLTKKVAAPWRSLQEAGIPKHPNERPDFDLVGDGEDEDEDEDVLCRPVRSKSAPAGARKREPSNLKSFAQLARSWMPSFLKPILSLILSLSVFELLPIAIITGHVALNPYNKVEESFGLQATHDLLFHRMDLSAYDHHMFPGVVPRTFLGPLLLAGCSSPLVACLSLAGATKLAALYVVRLVLGLLSACGVVAVMRATRRQYGYDAFRALALLSACQFHYPFYASRTLPNTFASLLVLPATAAWIDGDVRRVIRLLTIAVVIFRAELVLLLAPLALLFLATSRISFPELLRLGFGTAFVALALTVAVDSVLWRRPLYPEGEVLWFNTILNKSSEYGTAPWHWYFSSALPRAMLLSYPLALLSPLVVGQRIRELVAVPVLFVALYSILPHKELRFVLYALPPLNVAAAVATARLYRKLPEDDEKATKETRMLAIFGRLGTVLMLVASFGASCLFLMAAAQNYPGALALHQLHALGAAAASRGNPVHVHIGVDAAVSGVSRFLELGGAWRYSKAEDLEPSTGLPPLIDPATGGRRQFAYALANPSAKLPGFTPVHVQTGFDRISTRPPFFHYAPKVVVLKRQSEPAGKASTFGEDL</sequence>
<dbReference type="PROSITE" id="PS51203">
    <property type="entry name" value="CS"/>
    <property type="match status" value="1"/>
</dbReference>
<gene>
    <name evidence="15" type="ORF">Ctob_008962</name>
</gene>
<keyword evidence="16" id="KW-1185">Reference proteome</keyword>
<feature type="transmembrane region" description="Helical" evidence="12">
    <location>
        <begin position="308"/>
        <end position="328"/>
    </location>
</feature>
<dbReference type="GO" id="GO:0006487">
    <property type="term" value="P:protein N-linked glycosylation"/>
    <property type="evidence" value="ECO:0007669"/>
    <property type="project" value="TreeGrafter"/>
</dbReference>
<dbReference type="InterPro" id="IPR008978">
    <property type="entry name" value="HSP20-like_chaperone"/>
</dbReference>
<dbReference type="InterPro" id="IPR005599">
    <property type="entry name" value="GPI_mannosylTrfase"/>
</dbReference>
<evidence type="ECO:0000256" key="12">
    <source>
        <dbReference type="RuleBase" id="RU363075"/>
    </source>
</evidence>
<evidence type="ECO:0000313" key="16">
    <source>
        <dbReference type="Proteomes" id="UP000037460"/>
    </source>
</evidence>
<keyword evidence="9 12" id="KW-0472">Membrane</keyword>
<proteinExistence type="inferred from homology"/>
<feature type="transmembrane region" description="Helical" evidence="12">
    <location>
        <begin position="360"/>
        <end position="378"/>
    </location>
</feature>